<comment type="caution">
    <text evidence="1">The sequence shown here is derived from an EMBL/GenBank/DDBJ whole genome shotgun (WGS) entry which is preliminary data.</text>
</comment>
<sequence length="140" mass="16660">MLDDLLVLSNHLIDLLGYNDILPVANDNELDEFHQELKKIMQQFLQKYDSDGSIYFEAVERYNSILNSFIDNYVLREDLPKLLTGLIMYNLTQVLIRTKYVIDPLNNKLMSECKKDLEDPITHIFWDIEERVHKIFCKYN</sequence>
<accession>A0ABW0JZY0</accession>
<proteinExistence type="predicted"/>
<evidence type="ECO:0000313" key="1">
    <source>
        <dbReference type="EMBL" id="MFC5446704.1"/>
    </source>
</evidence>
<dbReference type="Proteomes" id="UP001596044">
    <property type="component" value="Unassembled WGS sequence"/>
</dbReference>
<protein>
    <submittedName>
        <fullName evidence="1">Uncharacterized protein</fullName>
    </submittedName>
</protein>
<dbReference type="RefSeq" id="WP_270877754.1">
    <property type="nucleotide sequence ID" value="NZ_JAQFVF010000006.1"/>
</dbReference>
<keyword evidence="2" id="KW-1185">Reference proteome</keyword>
<dbReference type="EMBL" id="JBHSMJ010000004">
    <property type="protein sequence ID" value="MFC5446704.1"/>
    <property type="molecule type" value="Genomic_DNA"/>
</dbReference>
<gene>
    <name evidence="1" type="ORF">ACFPOG_00365</name>
</gene>
<reference evidence="2" key="1">
    <citation type="journal article" date="2019" name="Int. J. Syst. Evol. Microbiol.">
        <title>The Global Catalogue of Microorganisms (GCM) 10K type strain sequencing project: providing services to taxonomists for standard genome sequencing and annotation.</title>
        <authorList>
            <consortium name="The Broad Institute Genomics Platform"/>
            <consortium name="The Broad Institute Genome Sequencing Center for Infectious Disease"/>
            <person name="Wu L."/>
            <person name="Ma J."/>
        </authorList>
    </citation>
    <scope>NUCLEOTIDE SEQUENCE [LARGE SCALE GENOMIC DNA]</scope>
    <source>
        <strain evidence="2">KACC 11904</strain>
    </source>
</reference>
<name>A0ABW0JZY0_9BACL</name>
<organism evidence="1 2">
    <name type="scientific">Paenibacillus aestuarii</name>
    <dbReference type="NCBI Taxonomy" id="516965"/>
    <lineage>
        <taxon>Bacteria</taxon>
        <taxon>Bacillati</taxon>
        <taxon>Bacillota</taxon>
        <taxon>Bacilli</taxon>
        <taxon>Bacillales</taxon>
        <taxon>Paenibacillaceae</taxon>
        <taxon>Paenibacillus</taxon>
    </lineage>
</organism>
<evidence type="ECO:0000313" key="2">
    <source>
        <dbReference type="Proteomes" id="UP001596044"/>
    </source>
</evidence>